<organism evidence="2 3">
    <name type="scientific">Mycolicibacterium arenosum</name>
    <dbReference type="NCBI Taxonomy" id="2952157"/>
    <lineage>
        <taxon>Bacteria</taxon>
        <taxon>Bacillati</taxon>
        <taxon>Actinomycetota</taxon>
        <taxon>Actinomycetes</taxon>
        <taxon>Mycobacteriales</taxon>
        <taxon>Mycobacteriaceae</taxon>
        <taxon>Mycolicibacterium</taxon>
    </lineage>
</organism>
<proteinExistence type="predicted"/>
<protein>
    <submittedName>
        <fullName evidence="2">SHOCT domain-containing protein</fullName>
    </submittedName>
</protein>
<dbReference type="RefSeq" id="WP_255057708.1">
    <property type="nucleotide sequence ID" value="NZ_JANDBD010000001.1"/>
</dbReference>
<dbReference type="Proteomes" id="UP001651690">
    <property type="component" value="Unassembled WGS sequence"/>
</dbReference>
<evidence type="ECO:0000256" key="1">
    <source>
        <dbReference type="SAM" id="Phobius"/>
    </source>
</evidence>
<evidence type="ECO:0000313" key="3">
    <source>
        <dbReference type="Proteomes" id="UP001651690"/>
    </source>
</evidence>
<dbReference type="EMBL" id="JANDBD010000001">
    <property type="protein sequence ID" value="MCP9270737.1"/>
    <property type="molecule type" value="Genomic_DNA"/>
</dbReference>
<accession>A0ABT1LWY5</accession>
<keyword evidence="1" id="KW-0812">Transmembrane</keyword>
<sequence length="108" mass="11877">MLTADALELQAYVHGGSECEYGWGHGWNGGWDWGGVVMSVLMVLLVIAVVVAIIFAVRYLSGSASLHHRGGPGPEGMRAEDRLADRFARGEIDGDEFRQRVALLREHR</sequence>
<reference evidence="2 3" key="1">
    <citation type="submission" date="2022-06" db="EMBL/GenBank/DDBJ databases">
        <title>Mycolicibacterium sp. CAU 1645 isolated from seawater.</title>
        <authorList>
            <person name="Kim W."/>
        </authorList>
    </citation>
    <scope>NUCLEOTIDE SEQUENCE [LARGE SCALE GENOMIC DNA]</scope>
    <source>
        <strain evidence="2 3">CAU 1645</strain>
    </source>
</reference>
<keyword evidence="1" id="KW-1133">Transmembrane helix</keyword>
<feature type="transmembrane region" description="Helical" evidence="1">
    <location>
        <begin position="36"/>
        <end position="60"/>
    </location>
</feature>
<keyword evidence="3" id="KW-1185">Reference proteome</keyword>
<name>A0ABT1LWY5_9MYCO</name>
<gene>
    <name evidence="2" type="ORF">NM203_00905</name>
</gene>
<evidence type="ECO:0000313" key="2">
    <source>
        <dbReference type="EMBL" id="MCP9270737.1"/>
    </source>
</evidence>
<keyword evidence="1" id="KW-0472">Membrane</keyword>
<comment type="caution">
    <text evidence="2">The sequence shown here is derived from an EMBL/GenBank/DDBJ whole genome shotgun (WGS) entry which is preliminary data.</text>
</comment>